<dbReference type="RefSeq" id="WP_016329086.1">
    <property type="nucleotide sequence ID" value="NC_019386.1"/>
</dbReference>
<feature type="binding site" evidence="9">
    <location>
        <position position="132"/>
    </location>
    <ligand>
        <name>glycerol</name>
        <dbReference type="ChEBI" id="CHEBI:17754"/>
    </ligand>
</feature>
<keyword evidence="6 9" id="KW-0319">Glycerol metabolism</keyword>
<dbReference type="GO" id="GO:0004370">
    <property type="term" value="F:glycerol kinase activity"/>
    <property type="evidence" value="ECO:0007669"/>
    <property type="project" value="UniProtKB-UniRule"/>
</dbReference>
<dbReference type="UniPathway" id="UPA00618">
    <property type="reaction ID" value="UER00672"/>
</dbReference>
<feature type="binding site" evidence="9">
    <location>
        <position position="80"/>
    </location>
    <ligand>
        <name>sn-glycerol 3-phosphate</name>
        <dbReference type="ChEBI" id="CHEBI:57597"/>
    </ligand>
</feature>
<evidence type="ECO:0000256" key="6">
    <source>
        <dbReference type="ARBA" id="ARBA00022798"/>
    </source>
</evidence>
<feature type="binding site" evidence="9">
    <location>
        <position position="248"/>
    </location>
    <ligand>
        <name>glycerol</name>
        <dbReference type="ChEBI" id="CHEBI:17754"/>
    </ligand>
</feature>
<dbReference type="EC" id="2.7.1.30" evidence="9"/>
<gene>
    <name evidence="9" type="primary">glpK</name>
    <name evidence="13" type="ORF">Theos_0837</name>
</gene>
<evidence type="ECO:0000256" key="9">
    <source>
        <dbReference type="HAMAP-Rule" id="MF_00186"/>
    </source>
</evidence>
<dbReference type="PROSITE" id="PS00933">
    <property type="entry name" value="FGGY_KINASES_1"/>
    <property type="match status" value="1"/>
</dbReference>
<evidence type="ECO:0000256" key="2">
    <source>
        <dbReference type="ARBA" id="ARBA00009156"/>
    </source>
</evidence>
<feature type="binding site" evidence="9">
    <location>
        <position position="10"/>
    </location>
    <ligand>
        <name>ATP</name>
        <dbReference type="ChEBI" id="CHEBI:30616"/>
    </ligand>
</feature>
<feature type="binding site" evidence="9">
    <location>
        <position position="14"/>
    </location>
    <ligand>
        <name>ADP</name>
        <dbReference type="ChEBI" id="CHEBI:456216"/>
    </ligand>
</feature>
<dbReference type="PATRIC" id="fig|751945.3.peg.828"/>
<dbReference type="Pfam" id="PF02782">
    <property type="entry name" value="FGGY_C"/>
    <property type="match status" value="1"/>
</dbReference>
<evidence type="ECO:0000256" key="8">
    <source>
        <dbReference type="ARBA" id="ARBA00052101"/>
    </source>
</evidence>
<accession>K7R4P6</accession>
<evidence type="ECO:0000259" key="11">
    <source>
        <dbReference type="Pfam" id="PF00370"/>
    </source>
</evidence>
<dbReference type="Proteomes" id="UP000000211">
    <property type="component" value="Chromosome"/>
</dbReference>
<evidence type="ECO:0000256" key="3">
    <source>
        <dbReference type="ARBA" id="ARBA00022679"/>
    </source>
</evidence>
<dbReference type="GO" id="GO:0005524">
    <property type="term" value="F:ATP binding"/>
    <property type="evidence" value="ECO:0007669"/>
    <property type="project" value="UniProtKB-UniRule"/>
</dbReference>
<feature type="binding site" evidence="9">
    <location>
        <position position="10"/>
    </location>
    <ligand>
        <name>sn-glycerol 3-phosphate</name>
        <dbReference type="ChEBI" id="CHEBI:57597"/>
    </ligand>
</feature>
<evidence type="ECO:0000256" key="10">
    <source>
        <dbReference type="RuleBase" id="RU003733"/>
    </source>
</evidence>
<dbReference type="AlphaFoldDB" id="K7R4P6"/>
<evidence type="ECO:0000313" key="13">
    <source>
        <dbReference type="EMBL" id="AFV75894.1"/>
    </source>
</evidence>
<dbReference type="FunFam" id="3.30.420.40:FF:000007">
    <property type="entry name" value="Glycerol kinase"/>
    <property type="match status" value="1"/>
</dbReference>
<dbReference type="InterPro" id="IPR005999">
    <property type="entry name" value="Glycerol_kin"/>
</dbReference>
<feature type="binding site" evidence="9">
    <location>
        <position position="414"/>
    </location>
    <ligand>
        <name>ATP</name>
        <dbReference type="ChEBI" id="CHEBI:30616"/>
    </ligand>
</feature>
<keyword evidence="7 9" id="KW-0067">ATP-binding</keyword>
<feature type="binding site" evidence="9">
    <location>
        <position position="81"/>
    </location>
    <ligand>
        <name>sn-glycerol 3-phosphate</name>
        <dbReference type="ChEBI" id="CHEBI:57597"/>
    </ligand>
</feature>
<feature type="binding site" evidence="9">
    <location>
        <position position="10"/>
    </location>
    <ligand>
        <name>ADP</name>
        <dbReference type="ChEBI" id="CHEBI:456216"/>
    </ligand>
</feature>
<dbReference type="NCBIfam" id="TIGR01311">
    <property type="entry name" value="glycerol_kin"/>
    <property type="match status" value="1"/>
</dbReference>
<keyword evidence="3 9" id="KW-0808">Transferase</keyword>
<feature type="binding site" evidence="9">
    <location>
        <position position="414"/>
    </location>
    <ligand>
        <name>ADP</name>
        <dbReference type="ChEBI" id="CHEBI:456216"/>
    </ligand>
</feature>
<dbReference type="HAMAP" id="MF_00186">
    <property type="entry name" value="Glycerol_kin"/>
    <property type="match status" value="1"/>
</dbReference>
<feature type="binding site" evidence="9">
    <location>
        <position position="313"/>
    </location>
    <ligand>
        <name>ADP</name>
        <dbReference type="ChEBI" id="CHEBI:456216"/>
    </ligand>
</feature>
<keyword evidence="5 9" id="KW-0418">Kinase</keyword>
<evidence type="ECO:0000313" key="14">
    <source>
        <dbReference type="Proteomes" id="UP000000211"/>
    </source>
</evidence>
<comment type="similarity">
    <text evidence="2 9 10">Belongs to the FGGY kinase family.</text>
</comment>
<name>K7R4P6_THEOS</name>
<evidence type="ECO:0000259" key="12">
    <source>
        <dbReference type="Pfam" id="PF02782"/>
    </source>
</evidence>
<sequence>MYIGALDQGTTSTRFMVFDRQGREIARHQLEHRQIYPRPGWVEHDPLEIWARTQEAIQGALAKAGVRPGELAALGITNQRETTVVWNKNTGEPYHNAIVWQDTRTDAICEALKAEGLEEVFRKKTGLPLSTYFSGPKLKWILDHVPGVREAAERGDALFGTVDTWLIWWLTGGPKGGRHVTDVTNASRTLLMNLKTLDWDEELLALLGIPRAMLPEIRPSSDPNLYGTTDPDGPLGRAVPVAGALGDQQAALVGQACFLPGEAKNTYGTGCFLLLNTGETPVESTRGLLTTVAYRFGEAPAVYALEGSIAIAGALVQWLRDNLDFFDFSHHIEDYARTVEDSGGVYIVPAFSGLFAPYWDPYARGTIVGLTRYATKGHLCRAALESVAYQTKDVLLAMEEDAGLPLSLLKVDGGMVKNELLMQFQADLLGVPVVRPQVTETTALGAAYAAGLAVGYWKDLEELKGNWRAERTFTPGMAEEERARLYAGWKRAVERSLGWARG</sequence>
<keyword evidence="14" id="KW-1185">Reference proteome</keyword>
<comment type="function">
    <text evidence="9">Key enzyme in the regulation of glycerol uptake and metabolism. Catalyzes the phosphorylation of glycerol to yield sn-glycerol 3-phosphate.</text>
</comment>
<feature type="binding site" evidence="9">
    <location>
        <position position="80"/>
    </location>
    <ligand>
        <name>glycerol</name>
        <dbReference type="ChEBI" id="CHEBI:17754"/>
    </ligand>
</feature>
<proteinExistence type="inferred from homology"/>
<dbReference type="GO" id="GO:0006072">
    <property type="term" value="P:glycerol-3-phosphate metabolic process"/>
    <property type="evidence" value="ECO:0007669"/>
    <property type="project" value="InterPro"/>
</dbReference>
<feature type="binding site" evidence="9">
    <location>
        <position position="11"/>
    </location>
    <ligand>
        <name>ATP</name>
        <dbReference type="ChEBI" id="CHEBI:30616"/>
    </ligand>
</feature>
<evidence type="ECO:0000256" key="5">
    <source>
        <dbReference type="ARBA" id="ARBA00022777"/>
    </source>
</evidence>
<dbReference type="InterPro" id="IPR018484">
    <property type="entry name" value="FGGY_N"/>
</dbReference>
<feature type="binding site" evidence="9">
    <location>
        <position position="269"/>
    </location>
    <ligand>
        <name>ADP</name>
        <dbReference type="ChEBI" id="CHEBI:456216"/>
    </ligand>
</feature>
<dbReference type="SUPFAM" id="SSF53067">
    <property type="entry name" value="Actin-like ATPase domain"/>
    <property type="match status" value="2"/>
</dbReference>
<dbReference type="OrthoDB" id="9805576at2"/>
<feature type="binding site" evidence="9">
    <location>
        <position position="317"/>
    </location>
    <ligand>
        <name>ATP</name>
        <dbReference type="ChEBI" id="CHEBI:30616"/>
    </ligand>
</feature>
<dbReference type="GO" id="GO:0019563">
    <property type="term" value="P:glycerol catabolic process"/>
    <property type="evidence" value="ECO:0007669"/>
    <property type="project" value="UniProtKB-UniRule"/>
</dbReference>
<dbReference type="InterPro" id="IPR018483">
    <property type="entry name" value="Carb_kinase_FGGY_CS"/>
</dbReference>
<feature type="binding site" evidence="9">
    <location>
        <position position="247"/>
    </location>
    <ligand>
        <name>glycerol</name>
        <dbReference type="ChEBI" id="CHEBI:17754"/>
    </ligand>
</feature>
<comment type="pathway">
    <text evidence="1 9">Polyol metabolism; glycerol degradation via glycerol kinase pathway; sn-glycerol 3-phosphate from glycerol: step 1/1.</text>
</comment>
<dbReference type="InterPro" id="IPR018485">
    <property type="entry name" value="FGGY_C"/>
</dbReference>
<dbReference type="PIRSF" id="PIRSF000538">
    <property type="entry name" value="GlpK"/>
    <property type="match status" value="1"/>
</dbReference>
<feature type="binding site" evidence="9">
    <location>
        <position position="247"/>
    </location>
    <ligand>
        <name>sn-glycerol 3-phosphate</name>
        <dbReference type="ChEBI" id="CHEBI:57597"/>
    </ligand>
</feature>
<reference evidence="13 14" key="1">
    <citation type="journal article" date="2013" name="Genome Announc.">
        <title>Whole Genome Sequencing of Thermus oshimai JL-2 and Thermus thermophilus JL-18, Incomplete Denitrifiers from the United States Great Basin.</title>
        <authorList>
            <person name="Murugapiran S.K."/>
            <person name="Huntemann M."/>
            <person name="Wei C.L."/>
            <person name="Han J."/>
            <person name="Detter J.C."/>
            <person name="Han C.S."/>
            <person name="Erkkila T.H."/>
            <person name="Teshima H."/>
            <person name="Chen A."/>
            <person name="Kyrpides N."/>
            <person name="Mavrommatis K."/>
            <person name="Markowitz V."/>
            <person name="Szeto E."/>
            <person name="Ivanova N."/>
            <person name="Pagani I."/>
            <person name="Lam J."/>
            <person name="McDonald A.I."/>
            <person name="Dodsworth J.A."/>
            <person name="Pati A."/>
            <person name="Goodwin L."/>
            <person name="Peters L."/>
            <person name="Pitluck S."/>
            <person name="Woyke T."/>
            <person name="Hedlund B.P."/>
        </authorList>
    </citation>
    <scope>NUCLEOTIDE SEQUENCE</scope>
    <source>
        <strain evidence="13 14">JL-2</strain>
    </source>
</reference>
<dbReference type="eggNOG" id="COG0554">
    <property type="taxonomic scope" value="Bacteria"/>
</dbReference>
<feature type="binding site" evidence="9">
    <location>
        <position position="269"/>
    </location>
    <ligand>
        <name>ATP</name>
        <dbReference type="ChEBI" id="CHEBI:30616"/>
    </ligand>
</feature>
<dbReference type="FunFam" id="3.30.420.40:FF:000008">
    <property type="entry name" value="Glycerol kinase"/>
    <property type="match status" value="1"/>
</dbReference>
<dbReference type="PROSITE" id="PS00445">
    <property type="entry name" value="FGGY_KINASES_2"/>
    <property type="match status" value="1"/>
</dbReference>
<feature type="binding site" evidence="9">
    <location>
        <position position="81"/>
    </location>
    <ligand>
        <name>glycerol</name>
        <dbReference type="ChEBI" id="CHEBI:17754"/>
    </ligand>
</feature>
<keyword evidence="4 9" id="KW-0547">Nucleotide-binding</keyword>
<dbReference type="InterPro" id="IPR043129">
    <property type="entry name" value="ATPase_NBD"/>
</dbReference>
<protein>
    <recommendedName>
        <fullName evidence="9">Glycerol kinase</fullName>
        <ecNumber evidence="9">2.7.1.30</ecNumber>
    </recommendedName>
    <alternativeName>
        <fullName evidence="9">ATP:glycerol 3-phosphotransferase</fullName>
    </alternativeName>
    <alternativeName>
        <fullName evidence="9">Glycerokinase</fullName>
        <shortName evidence="9">GK</shortName>
    </alternativeName>
</protein>
<dbReference type="PANTHER" id="PTHR10196">
    <property type="entry name" value="SUGAR KINASE"/>
    <property type="match status" value="1"/>
</dbReference>
<dbReference type="STRING" id="751945.Theos_0837"/>
<dbReference type="GO" id="GO:0005829">
    <property type="term" value="C:cytosol"/>
    <property type="evidence" value="ECO:0007669"/>
    <property type="project" value="UniProtKB-ARBA"/>
</dbReference>
<dbReference type="CDD" id="cd07769">
    <property type="entry name" value="ASKHA_NBD_FGGY_GK"/>
    <property type="match status" value="1"/>
</dbReference>
<feature type="binding site" evidence="9">
    <location>
        <position position="132"/>
    </location>
    <ligand>
        <name>sn-glycerol 3-phosphate</name>
        <dbReference type="ChEBI" id="CHEBI:57597"/>
    </ligand>
</feature>
<evidence type="ECO:0000256" key="1">
    <source>
        <dbReference type="ARBA" id="ARBA00005190"/>
    </source>
</evidence>
<dbReference type="KEGG" id="tos:Theos_0837"/>
<dbReference type="Gene3D" id="3.30.420.40">
    <property type="match status" value="2"/>
</dbReference>
<feature type="domain" description="Carbohydrate kinase FGGY N-terminal" evidence="11">
    <location>
        <begin position="2"/>
        <end position="254"/>
    </location>
</feature>
<comment type="catalytic activity">
    <reaction evidence="8 9">
        <text>glycerol + ATP = sn-glycerol 3-phosphate + ADP + H(+)</text>
        <dbReference type="Rhea" id="RHEA:21644"/>
        <dbReference type="ChEBI" id="CHEBI:15378"/>
        <dbReference type="ChEBI" id="CHEBI:17754"/>
        <dbReference type="ChEBI" id="CHEBI:30616"/>
        <dbReference type="ChEBI" id="CHEBI:57597"/>
        <dbReference type="ChEBI" id="CHEBI:456216"/>
        <dbReference type="EC" id="2.7.1.30"/>
    </reaction>
</comment>
<organism evidence="13 14">
    <name type="scientific">Thermus oshimai JL-2</name>
    <dbReference type="NCBI Taxonomy" id="751945"/>
    <lineage>
        <taxon>Bacteria</taxon>
        <taxon>Thermotogati</taxon>
        <taxon>Deinococcota</taxon>
        <taxon>Deinococci</taxon>
        <taxon>Thermales</taxon>
        <taxon>Thermaceae</taxon>
        <taxon>Thermus</taxon>
    </lineage>
</organism>
<dbReference type="Pfam" id="PF00370">
    <property type="entry name" value="FGGY_N"/>
    <property type="match status" value="1"/>
</dbReference>
<dbReference type="InterPro" id="IPR000577">
    <property type="entry name" value="Carb_kinase_FGGY"/>
</dbReference>
<dbReference type="NCBIfam" id="NF000756">
    <property type="entry name" value="PRK00047.1"/>
    <property type="match status" value="1"/>
</dbReference>
<evidence type="ECO:0000256" key="7">
    <source>
        <dbReference type="ARBA" id="ARBA00022840"/>
    </source>
</evidence>
<feature type="binding site" evidence="9">
    <location>
        <position position="12"/>
    </location>
    <ligand>
        <name>ATP</name>
        <dbReference type="ChEBI" id="CHEBI:30616"/>
    </ligand>
</feature>
<dbReference type="EMBL" id="CP003249">
    <property type="protein sequence ID" value="AFV75894.1"/>
    <property type="molecule type" value="Genomic_DNA"/>
</dbReference>
<comment type="activity regulation">
    <text evidence="9">Inhibited by fructose 1,6-bisphosphate (FBP).</text>
</comment>
<evidence type="ECO:0000256" key="4">
    <source>
        <dbReference type="ARBA" id="ARBA00022741"/>
    </source>
</evidence>
<feature type="binding site" evidence="9">
    <location>
        <position position="313"/>
    </location>
    <ligand>
        <name>ATP</name>
        <dbReference type="ChEBI" id="CHEBI:30616"/>
    </ligand>
</feature>
<feature type="domain" description="Carbohydrate kinase FGGY C-terminal" evidence="12">
    <location>
        <begin position="264"/>
        <end position="453"/>
    </location>
</feature>
<dbReference type="HOGENOM" id="CLU_009281_2_3_0"/>
<dbReference type="PANTHER" id="PTHR10196:SF69">
    <property type="entry name" value="GLYCEROL KINASE"/>
    <property type="match status" value="1"/>
</dbReference>
<feature type="binding site" evidence="9">
    <location>
        <position position="418"/>
    </location>
    <ligand>
        <name>ADP</name>
        <dbReference type="ChEBI" id="CHEBI:456216"/>
    </ligand>
</feature>